<protein>
    <submittedName>
        <fullName evidence="1">Uncharacterized protein</fullName>
    </submittedName>
</protein>
<gene>
    <name evidence="1" type="ORF">JETT_1646</name>
</gene>
<dbReference type="AlphaFoldDB" id="A0A533QBI6"/>
<proteinExistence type="predicted"/>
<accession>A0A533QBI6</accession>
<evidence type="ECO:0000313" key="1">
    <source>
        <dbReference type="EMBL" id="TLD42078.1"/>
    </source>
</evidence>
<sequence>MAEFYEKTGRKNEAKAINRKSKKDLFKLSEIKVSVEDEKSFLSSVPSVKSVVSCFY</sequence>
<organism evidence="1 2">
    <name type="scientific">Candidatus Jettenia ecosi</name>
    <dbReference type="NCBI Taxonomy" id="2494326"/>
    <lineage>
        <taxon>Bacteria</taxon>
        <taxon>Pseudomonadati</taxon>
        <taxon>Planctomycetota</taxon>
        <taxon>Candidatus Brocadiia</taxon>
        <taxon>Candidatus Brocadiales</taxon>
        <taxon>Candidatus Brocadiaceae</taxon>
        <taxon>Candidatus Jettenia</taxon>
    </lineage>
</organism>
<name>A0A533QBI6_9BACT</name>
<reference evidence="1 2" key="1">
    <citation type="submission" date="2019-04" db="EMBL/GenBank/DDBJ databases">
        <title>Genome of a novel bacterium Candidatus Jettenia ecosi reconstructed from metagenome of an anammox bioreactor.</title>
        <authorList>
            <person name="Mardanov A.V."/>
            <person name="Beletsky A.V."/>
            <person name="Ravin N.V."/>
            <person name="Botchkova E.A."/>
            <person name="Litti Y.V."/>
            <person name="Nozhevnikova A.N."/>
        </authorList>
    </citation>
    <scope>NUCLEOTIDE SEQUENCE [LARGE SCALE GENOMIC DNA]</scope>
    <source>
        <strain evidence="1">J2</strain>
    </source>
</reference>
<comment type="caution">
    <text evidence="1">The sequence shown here is derived from an EMBL/GenBank/DDBJ whole genome shotgun (WGS) entry which is preliminary data.</text>
</comment>
<evidence type="ECO:0000313" key="2">
    <source>
        <dbReference type="Proteomes" id="UP000319783"/>
    </source>
</evidence>
<dbReference type="Proteomes" id="UP000319783">
    <property type="component" value="Unassembled WGS sequence"/>
</dbReference>
<dbReference type="EMBL" id="SULG01000028">
    <property type="protein sequence ID" value="TLD42078.1"/>
    <property type="molecule type" value="Genomic_DNA"/>
</dbReference>